<dbReference type="GeneID" id="72184027"/>
<evidence type="ECO:0000313" key="3">
    <source>
        <dbReference type="EMBL" id="UPV74940.1"/>
    </source>
</evidence>
<evidence type="ECO:0000256" key="1">
    <source>
        <dbReference type="SAM" id="MobiDB-lite"/>
    </source>
</evidence>
<gene>
    <name evidence="3" type="ORF">M0R89_02470</name>
</gene>
<dbReference type="AlphaFoldDB" id="A0A8U0HV63"/>
<dbReference type="RefSeq" id="WP_248650983.1">
    <property type="nucleotide sequence ID" value="NZ_CP096659.1"/>
</dbReference>
<dbReference type="KEGG" id="halx:M0R89_02470"/>
<evidence type="ECO:0000313" key="4">
    <source>
        <dbReference type="Proteomes" id="UP000830729"/>
    </source>
</evidence>
<evidence type="ECO:0000259" key="2">
    <source>
        <dbReference type="Pfam" id="PF18545"/>
    </source>
</evidence>
<feature type="domain" description="Halobacterial output" evidence="2">
    <location>
        <begin position="21"/>
        <end position="92"/>
    </location>
</feature>
<dbReference type="InterPro" id="IPR040624">
    <property type="entry name" value="HalOD1"/>
</dbReference>
<protein>
    <recommendedName>
        <fullName evidence="2">Halobacterial output domain-containing protein</fullName>
    </recommendedName>
</protein>
<name>A0A8U0HV63_9EURY</name>
<reference evidence="3 4" key="1">
    <citation type="submission" date="2022-04" db="EMBL/GenBank/DDBJ databases">
        <title>Diverse halophilic archaea isolated from saline environments.</title>
        <authorList>
            <person name="Cui H.-L."/>
        </authorList>
    </citation>
    <scope>NUCLEOTIDE SEQUENCE [LARGE SCALE GENOMIC DNA]</scope>
    <source>
        <strain evidence="3 4">XZYJT49</strain>
    </source>
</reference>
<proteinExistence type="predicted"/>
<dbReference type="Pfam" id="PF18545">
    <property type="entry name" value="HalOD1"/>
    <property type="match status" value="1"/>
</dbReference>
<sequence length="96" mass="9930">MSEKQSAVRRKTLLTHELEADQTPSEGVVAAVSSASGTDPGAMEPLATSIDPDAVDALFADHYDGTARGTGLVQFSYAGYEVVVNGDGLVSVLDDS</sequence>
<accession>A0A8U0HV63</accession>
<organism evidence="3 4">
    <name type="scientific">Halorussus limi</name>
    <dbReference type="NCBI Taxonomy" id="2938695"/>
    <lineage>
        <taxon>Archaea</taxon>
        <taxon>Methanobacteriati</taxon>
        <taxon>Methanobacteriota</taxon>
        <taxon>Stenosarchaea group</taxon>
        <taxon>Halobacteria</taxon>
        <taxon>Halobacteriales</taxon>
        <taxon>Haladaptataceae</taxon>
        <taxon>Halorussus</taxon>
    </lineage>
</organism>
<feature type="region of interest" description="Disordered" evidence="1">
    <location>
        <begin position="20"/>
        <end position="46"/>
    </location>
</feature>
<dbReference type="Proteomes" id="UP000830729">
    <property type="component" value="Chromosome"/>
</dbReference>
<dbReference type="EMBL" id="CP096659">
    <property type="protein sequence ID" value="UPV74940.1"/>
    <property type="molecule type" value="Genomic_DNA"/>
</dbReference>
<keyword evidence="4" id="KW-1185">Reference proteome</keyword>